<accession>A0A485DBU7</accession>
<dbReference type="EMBL" id="CAADJE010000044">
    <property type="protein sequence ID" value="VFS94460.1"/>
    <property type="molecule type" value="Genomic_DNA"/>
</dbReference>
<proteinExistence type="predicted"/>
<organism evidence="1 2">
    <name type="scientific">Raoultella planticola</name>
    <name type="common">Klebsiella planticola</name>
    <dbReference type="NCBI Taxonomy" id="575"/>
    <lineage>
        <taxon>Bacteria</taxon>
        <taxon>Pseudomonadati</taxon>
        <taxon>Pseudomonadota</taxon>
        <taxon>Gammaproteobacteria</taxon>
        <taxon>Enterobacterales</taxon>
        <taxon>Enterobacteriaceae</taxon>
        <taxon>Klebsiella/Raoultella group</taxon>
        <taxon>Raoultella</taxon>
    </lineage>
</organism>
<gene>
    <name evidence="1" type="ORF">NCTC12998_08023</name>
</gene>
<name>A0A485DBU7_RAOPL</name>
<reference evidence="1 2" key="1">
    <citation type="submission" date="2019-03" db="EMBL/GenBank/DDBJ databases">
        <authorList>
            <consortium name="Pathogen Informatics"/>
        </authorList>
    </citation>
    <scope>NUCLEOTIDE SEQUENCE [LARGE SCALE GENOMIC DNA]</scope>
    <source>
        <strain evidence="1 2">NCTC12998</strain>
    </source>
</reference>
<sequence>MPICSHRQRQFGESGQRIATAAHRRGAGVGGKTLQRDVEPALAHCRVDEADINPFFFQNRPLFDMDLITGMNRECGRRTIAAVADGLQRRADADAVAIFAGQRESFAELPGPHADASIAGAKRAPSSLVQLTSTISRSVSMPRSFSVRSASSPASTP</sequence>
<evidence type="ECO:0000313" key="2">
    <source>
        <dbReference type="Proteomes" id="UP000345637"/>
    </source>
</evidence>
<dbReference type="AlphaFoldDB" id="A0A485DBU7"/>
<dbReference type="Proteomes" id="UP000345637">
    <property type="component" value="Unassembled WGS sequence"/>
</dbReference>
<protein>
    <submittedName>
        <fullName evidence="1">Uncharacterized protein</fullName>
    </submittedName>
</protein>
<evidence type="ECO:0000313" key="1">
    <source>
        <dbReference type="EMBL" id="VFS94460.1"/>
    </source>
</evidence>